<dbReference type="Proteomes" id="UP000016424">
    <property type="component" value="Unassembled WGS sequence"/>
</dbReference>
<keyword evidence="4" id="KW-0675">Receptor</keyword>
<sequence length="408" mass="44929">MQGGAWVKRKFYLIVLAMLLLVLSACGNSAIQSTTKKTEKASKEGGTIKIGVLLPLSGVYASLGKNLQMGMELYFESIGWKTTGKDIRLIVEDSEADPQVGLRKARKLIDQDQVDLLTGTVSTAVAYAIRDEVDKKKVPFLVSHAGGNDLTRSKRSDYIWRSSFSSWQIGYSLGQWAYDHVGKTVYITAADYAFGREVSAAFKEAYTAAGGKVVGEVYPPLGNNDYSSYLTTIKNAKADAVYAFFAGSDAVKFVQQYEQFGLKKEKKLIGSGWLVSEDVRKQQGNAGVGAIASIFWDYHLDTKENKAFIEAFEKKYNARPTIEALEGYDAARIIAEALKVVGGDVSNPDKVVEAISNVQFVSPRGPIQFDKKTHHIIQNMYIIETEEVNGQAENKVIEVIEKVKDPGQ</sequence>
<dbReference type="Pfam" id="PF13458">
    <property type="entry name" value="Peripla_BP_6"/>
    <property type="match status" value="1"/>
</dbReference>
<reference evidence="5" key="1">
    <citation type="journal article" date="2013" name="Genome">
        <title>Draft Genome Sequence of Geobacillus kaustophilus GBlys, a Lysogenic Strain with Bacteriophage phiOH2.</title>
        <authorList>
            <person name="Doi K."/>
            <person name="Mori K."/>
            <person name="Martono H."/>
            <person name="Nagayoshi Y."/>
            <person name="Fujino Y."/>
            <person name="Tashiro K."/>
            <person name="Kuhara S."/>
            <person name="Ohshima T."/>
        </authorList>
    </citation>
    <scope>NUCLEOTIDE SEQUENCE [LARGE SCALE GENOMIC DNA]</scope>
    <source>
        <strain evidence="5">GBlys</strain>
    </source>
</reference>
<dbReference type="Gene3D" id="3.40.50.2300">
    <property type="match status" value="2"/>
</dbReference>
<name>U2X8Q8_GEOKU</name>
<dbReference type="InterPro" id="IPR028081">
    <property type="entry name" value="Leu-bd"/>
</dbReference>
<dbReference type="InterPro" id="IPR028082">
    <property type="entry name" value="Peripla_BP_I"/>
</dbReference>
<feature type="domain" description="Leucine-binding protein" evidence="3">
    <location>
        <begin position="47"/>
        <end position="386"/>
    </location>
</feature>
<evidence type="ECO:0000256" key="2">
    <source>
        <dbReference type="ARBA" id="ARBA00022729"/>
    </source>
</evidence>
<dbReference type="AlphaFoldDB" id="U2X8Q8"/>
<organism evidence="4 5">
    <name type="scientific">Geobacillus kaustophilus GBlys</name>
    <dbReference type="NCBI Taxonomy" id="1337888"/>
    <lineage>
        <taxon>Bacteria</taxon>
        <taxon>Bacillati</taxon>
        <taxon>Bacillota</taxon>
        <taxon>Bacilli</taxon>
        <taxon>Bacillales</taxon>
        <taxon>Anoxybacillaceae</taxon>
        <taxon>Geobacillus</taxon>
        <taxon>Geobacillus thermoleovorans group</taxon>
    </lineage>
</organism>
<dbReference type="CDD" id="cd20014">
    <property type="entry name" value="PBP1_RPA0668_benzoate-like"/>
    <property type="match status" value="1"/>
</dbReference>
<gene>
    <name evidence="4" type="ORF">GBL_3547</name>
</gene>
<accession>U2X8Q8</accession>
<evidence type="ECO:0000259" key="3">
    <source>
        <dbReference type="Pfam" id="PF13458"/>
    </source>
</evidence>
<comment type="caution">
    <text evidence="4">The sequence shown here is derived from an EMBL/GenBank/DDBJ whole genome shotgun (WGS) entry which is preliminary data.</text>
</comment>
<evidence type="ECO:0000313" key="5">
    <source>
        <dbReference type="Proteomes" id="UP000016424"/>
    </source>
</evidence>
<keyword evidence="2" id="KW-0732">Signal</keyword>
<dbReference type="PANTHER" id="PTHR30483:SF6">
    <property type="entry name" value="PERIPLASMIC BINDING PROTEIN OF ABC TRANSPORTER FOR NATURAL AMINO ACIDS"/>
    <property type="match status" value="1"/>
</dbReference>
<dbReference type="PANTHER" id="PTHR30483">
    <property type="entry name" value="LEUCINE-SPECIFIC-BINDING PROTEIN"/>
    <property type="match status" value="1"/>
</dbReference>
<protein>
    <submittedName>
        <fullName evidence="4">Extracellular ligand-binding receptor</fullName>
    </submittedName>
</protein>
<proteinExistence type="inferred from homology"/>
<comment type="similarity">
    <text evidence="1">Belongs to the leucine-binding protein family.</text>
</comment>
<dbReference type="EMBL" id="BASG01000070">
    <property type="protein sequence ID" value="GAD15330.1"/>
    <property type="molecule type" value="Genomic_DNA"/>
</dbReference>
<evidence type="ECO:0000313" key="4">
    <source>
        <dbReference type="EMBL" id="GAD15330.1"/>
    </source>
</evidence>
<dbReference type="SUPFAM" id="SSF53822">
    <property type="entry name" value="Periplasmic binding protein-like I"/>
    <property type="match status" value="1"/>
</dbReference>
<dbReference type="InterPro" id="IPR051010">
    <property type="entry name" value="BCAA_transport"/>
</dbReference>
<evidence type="ECO:0000256" key="1">
    <source>
        <dbReference type="ARBA" id="ARBA00010062"/>
    </source>
</evidence>